<evidence type="ECO:0000256" key="4">
    <source>
        <dbReference type="ARBA" id="ARBA00023239"/>
    </source>
</evidence>
<dbReference type="AlphaFoldDB" id="A0A1M4SD73"/>
<dbReference type="Pfam" id="PF01081">
    <property type="entry name" value="Aldolase"/>
    <property type="match status" value="1"/>
</dbReference>
<evidence type="ECO:0000256" key="1">
    <source>
        <dbReference type="ARBA" id="ARBA00004761"/>
    </source>
</evidence>
<dbReference type="NCBIfam" id="NF005119">
    <property type="entry name" value="PRK06552.1"/>
    <property type="match status" value="1"/>
</dbReference>
<dbReference type="InterPro" id="IPR013785">
    <property type="entry name" value="Aldolase_TIM"/>
</dbReference>
<dbReference type="EMBL" id="FQUR01000006">
    <property type="protein sequence ID" value="SHE30141.1"/>
    <property type="molecule type" value="Genomic_DNA"/>
</dbReference>
<dbReference type="CDD" id="cd00452">
    <property type="entry name" value="KDPG_aldolase"/>
    <property type="match status" value="1"/>
</dbReference>
<dbReference type="Proteomes" id="UP000184127">
    <property type="component" value="Unassembled WGS sequence"/>
</dbReference>
<reference evidence="7" key="1">
    <citation type="submission" date="2016-11" db="EMBL/GenBank/DDBJ databases">
        <authorList>
            <person name="Varghese N."/>
            <person name="Submissions S."/>
        </authorList>
    </citation>
    <scope>NUCLEOTIDE SEQUENCE [LARGE SCALE GENOMIC DNA]</scope>
    <source>
        <strain evidence="7">DSM 18761</strain>
    </source>
</reference>
<keyword evidence="5" id="KW-0119">Carbohydrate metabolism</keyword>
<comment type="pathway">
    <text evidence="1">Carbohydrate acid metabolism.</text>
</comment>
<keyword evidence="7" id="KW-1185">Reference proteome</keyword>
<dbReference type="SUPFAM" id="SSF51569">
    <property type="entry name" value="Aldolase"/>
    <property type="match status" value="1"/>
</dbReference>
<dbReference type="NCBIfam" id="TIGR01182">
    <property type="entry name" value="eda"/>
    <property type="match status" value="1"/>
</dbReference>
<evidence type="ECO:0000313" key="7">
    <source>
        <dbReference type="Proteomes" id="UP000184127"/>
    </source>
</evidence>
<dbReference type="GO" id="GO:0016829">
    <property type="term" value="F:lyase activity"/>
    <property type="evidence" value="ECO:0007669"/>
    <property type="project" value="UniProtKB-KW"/>
</dbReference>
<sequence>MKGYEVLNKIKEVGICAIVRGTSVDSLYRIADSLIAGGIKAIEVAFNTPGAAKMIEKLVEKYSDQVLVGAGTVLDAETARIAILSGASFILSPSLNLEMIKICQRYNVLPVPGISTPTEAVTAWENGAQIVKVFPAGVFGPNYIKQLKGPLSQIEMMAVGAVNLDNFKDFIKAGACSVGIGSELVNNKLVEEGKFDEITKRAAAFVNAFKEVNGK</sequence>
<comment type="subunit">
    <text evidence="3">Homotrimer.</text>
</comment>
<dbReference type="PANTHER" id="PTHR30246">
    <property type="entry name" value="2-KETO-3-DEOXY-6-PHOSPHOGLUCONATE ALDOLASE"/>
    <property type="match status" value="1"/>
</dbReference>
<gene>
    <name evidence="6" type="ORF">SAMN02745195_00104</name>
</gene>
<evidence type="ECO:0000313" key="6">
    <source>
        <dbReference type="EMBL" id="SHE30141.1"/>
    </source>
</evidence>
<comment type="similarity">
    <text evidence="2">Belongs to the KHG/KDPG aldolase family.</text>
</comment>
<proteinExistence type="inferred from homology"/>
<dbReference type="InterPro" id="IPR000887">
    <property type="entry name" value="Aldlse_KDPG_KHG"/>
</dbReference>
<name>A0A1M4SD73_9THEO</name>
<dbReference type="Gene3D" id="3.20.20.70">
    <property type="entry name" value="Aldolase class I"/>
    <property type="match status" value="1"/>
</dbReference>
<dbReference type="RefSeq" id="WP_072966483.1">
    <property type="nucleotide sequence ID" value="NZ_FQUR01000006.1"/>
</dbReference>
<keyword evidence="4" id="KW-0456">Lyase</keyword>
<organism evidence="6 7">
    <name type="scientific">Thermoanaerobacter uzonensis DSM 18761</name>
    <dbReference type="NCBI Taxonomy" id="1123369"/>
    <lineage>
        <taxon>Bacteria</taxon>
        <taxon>Bacillati</taxon>
        <taxon>Bacillota</taxon>
        <taxon>Clostridia</taxon>
        <taxon>Thermoanaerobacterales</taxon>
        <taxon>Thermoanaerobacteraceae</taxon>
        <taxon>Thermoanaerobacter</taxon>
    </lineage>
</organism>
<evidence type="ECO:0000256" key="2">
    <source>
        <dbReference type="ARBA" id="ARBA00006906"/>
    </source>
</evidence>
<evidence type="ECO:0000256" key="3">
    <source>
        <dbReference type="ARBA" id="ARBA00011233"/>
    </source>
</evidence>
<protein>
    <submittedName>
        <fullName evidence="6">2-keto-3-deoxy-phosphogluconate aldolase</fullName>
    </submittedName>
</protein>
<accession>A0A1M4SD73</accession>
<evidence type="ECO:0000256" key="5">
    <source>
        <dbReference type="ARBA" id="ARBA00023277"/>
    </source>
</evidence>
<dbReference type="PANTHER" id="PTHR30246:SF1">
    <property type="entry name" value="2-DEHYDRO-3-DEOXY-6-PHOSPHOGALACTONATE ALDOLASE-RELATED"/>
    <property type="match status" value="1"/>
</dbReference>